<evidence type="ECO:0000256" key="1">
    <source>
        <dbReference type="ARBA" id="ARBA00001966"/>
    </source>
</evidence>
<evidence type="ECO:0000313" key="9">
    <source>
        <dbReference type="EMBL" id="TCL06115.1"/>
    </source>
</evidence>
<dbReference type="AlphaFoldDB" id="A0A4R1NET2"/>
<dbReference type="NCBIfam" id="TIGR03942">
    <property type="entry name" value="sulfatase_rSAM"/>
    <property type="match status" value="1"/>
</dbReference>
<evidence type="ECO:0000259" key="8">
    <source>
        <dbReference type="PROSITE" id="PS51918"/>
    </source>
</evidence>
<sequence>MQRPFHLMAKPASYQCNLACDYCFYLEKEQGALKTQRPRRHMDDEVLTSYIRQYIRCSPGGEVEFSWQGGEPTLAGLDFYQRVLALQRHFADGKVIHNSIQTNGVLINEQWARFLAENGFLVGISVDGPAPLHDRYRKTAAGKSVFDRVINAISLLQKYRVDFNILTVVNSATAEAPLEIYLFLTRELGARFVQFIPVVEQRSASRPSGELIYPQALGDHGLTPWSVSGEQYGRFINAVFDYWVRHDVGRVYVQLFDNALAAWTGEKPSLCIMQPTCGHGLVVEQNGDLYSCDHYVYPEHRLGNIKRDRLEEVVYGKQQKRFGMQKASLPPDCQRCEYRFACRGGCPKHRIHQVDNHWHNHLCAGYKAIFSHMDPYMRYMARQIQLRQPPANVMAAATISGSQMPRAPGTRR</sequence>
<evidence type="ECO:0000256" key="7">
    <source>
        <dbReference type="ARBA" id="ARBA00023601"/>
    </source>
</evidence>
<evidence type="ECO:0000256" key="4">
    <source>
        <dbReference type="ARBA" id="ARBA00022723"/>
    </source>
</evidence>
<dbReference type="CDD" id="cd01335">
    <property type="entry name" value="Radical_SAM"/>
    <property type="match status" value="1"/>
</dbReference>
<dbReference type="SFLD" id="SFLDS00029">
    <property type="entry name" value="Radical_SAM"/>
    <property type="match status" value="1"/>
</dbReference>
<dbReference type="PANTHER" id="PTHR43273">
    <property type="entry name" value="ANAEROBIC SULFATASE-MATURATING ENZYME HOMOLOG ASLB-RELATED"/>
    <property type="match status" value="1"/>
</dbReference>
<evidence type="ECO:0000256" key="5">
    <source>
        <dbReference type="ARBA" id="ARBA00023004"/>
    </source>
</evidence>
<evidence type="ECO:0000313" key="10">
    <source>
        <dbReference type="Proteomes" id="UP000294555"/>
    </source>
</evidence>
<keyword evidence="5" id="KW-0408">Iron</keyword>
<dbReference type="CDD" id="cd21120">
    <property type="entry name" value="SPASM_anSME"/>
    <property type="match status" value="1"/>
</dbReference>
<dbReference type="SUPFAM" id="SSF102114">
    <property type="entry name" value="Radical SAM enzymes"/>
    <property type="match status" value="1"/>
</dbReference>
<dbReference type="InterPro" id="IPR007197">
    <property type="entry name" value="rSAM"/>
</dbReference>
<dbReference type="Proteomes" id="UP000294555">
    <property type="component" value="Unassembled WGS sequence"/>
</dbReference>
<dbReference type="OrthoDB" id="9782387at2"/>
<dbReference type="SFLD" id="SFLDG01386">
    <property type="entry name" value="main_SPASM_domain-containing"/>
    <property type="match status" value="1"/>
</dbReference>
<keyword evidence="3" id="KW-0949">S-adenosyl-L-methionine</keyword>
<evidence type="ECO:0000256" key="2">
    <source>
        <dbReference type="ARBA" id="ARBA00022485"/>
    </source>
</evidence>
<dbReference type="GO" id="GO:0016491">
    <property type="term" value="F:oxidoreductase activity"/>
    <property type="evidence" value="ECO:0007669"/>
    <property type="project" value="InterPro"/>
</dbReference>
<dbReference type="Pfam" id="PF13186">
    <property type="entry name" value="SPASM"/>
    <property type="match status" value="1"/>
</dbReference>
<dbReference type="SFLD" id="SFLDG01072">
    <property type="entry name" value="dehydrogenase_like"/>
    <property type="match status" value="1"/>
</dbReference>
<dbReference type="RefSeq" id="WP_132925264.1">
    <property type="nucleotide sequence ID" value="NZ_SJOI01000001.1"/>
</dbReference>
<dbReference type="SFLD" id="SFLDG01067">
    <property type="entry name" value="SPASM/twitch_domain_containing"/>
    <property type="match status" value="1"/>
</dbReference>
<proteinExistence type="inferred from homology"/>
<keyword evidence="2" id="KW-0004">4Fe-4S</keyword>
<organism evidence="9 10">
    <name type="scientific">Sodalis ligni</name>
    <dbReference type="NCBI Taxonomy" id="2697027"/>
    <lineage>
        <taxon>Bacteria</taxon>
        <taxon>Pseudomonadati</taxon>
        <taxon>Pseudomonadota</taxon>
        <taxon>Gammaproteobacteria</taxon>
        <taxon>Enterobacterales</taxon>
        <taxon>Bruguierivoracaceae</taxon>
        <taxon>Sodalis</taxon>
    </lineage>
</organism>
<dbReference type="InterPro" id="IPR034491">
    <property type="entry name" value="Anaerob_Ser_sulfatase-maturase"/>
</dbReference>
<dbReference type="SFLD" id="SFLDF00285">
    <property type="entry name" value="anaerobic_Ser-type_sulfatase-m"/>
    <property type="match status" value="1"/>
</dbReference>
<evidence type="ECO:0000256" key="6">
    <source>
        <dbReference type="ARBA" id="ARBA00023014"/>
    </source>
</evidence>
<dbReference type="EMBL" id="SJOI01000001">
    <property type="protein sequence ID" value="TCL06115.1"/>
    <property type="molecule type" value="Genomic_DNA"/>
</dbReference>
<keyword evidence="6" id="KW-0411">Iron-sulfur</keyword>
<keyword evidence="10" id="KW-1185">Reference proteome</keyword>
<reference evidence="9 10" key="1">
    <citation type="submission" date="2019-02" db="EMBL/GenBank/DDBJ databases">
        <title>Investigation of anaerobic lignin degradation for improved lignocellulosic biofuels.</title>
        <authorList>
            <person name="Deangelis K."/>
        </authorList>
    </citation>
    <scope>NUCLEOTIDE SEQUENCE [LARGE SCALE GENOMIC DNA]</scope>
    <source>
        <strain evidence="9 10">159R</strain>
    </source>
</reference>
<dbReference type="InterPro" id="IPR013785">
    <property type="entry name" value="Aldolase_TIM"/>
</dbReference>
<dbReference type="GO" id="GO:0046872">
    <property type="term" value="F:metal ion binding"/>
    <property type="evidence" value="ECO:0007669"/>
    <property type="project" value="UniProtKB-KW"/>
</dbReference>
<dbReference type="InterPro" id="IPR023885">
    <property type="entry name" value="4Fe4S-binding_SPASM_dom"/>
</dbReference>
<keyword evidence="4" id="KW-0479">Metal-binding</keyword>
<evidence type="ECO:0000256" key="3">
    <source>
        <dbReference type="ARBA" id="ARBA00022691"/>
    </source>
</evidence>
<dbReference type="InterPro" id="IPR058240">
    <property type="entry name" value="rSAM_sf"/>
</dbReference>
<dbReference type="InterPro" id="IPR047207">
    <property type="entry name" value="SPASM_anSME"/>
</dbReference>
<feature type="domain" description="Radical SAM core" evidence="8">
    <location>
        <begin position="1"/>
        <end position="245"/>
    </location>
</feature>
<protein>
    <recommendedName>
        <fullName evidence="8">Radical SAM core domain-containing protein</fullName>
    </recommendedName>
</protein>
<dbReference type="Pfam" id="PF04055">
    <property type="entry name" value="Radical_SAM"/>
    <property type="match status" value="1"/>
</dbReference>
<comment type="caution">
    <text evidence="9">The sequence shown here is derived from an EMBL/GenBank/DDBJ whole genome shotgun (WGS) entry which is preliminary data.</text>
</comment>
<accession>A0A4R1NET2</accession>
<comment type="similarity">
    <text evidence="7">Belongs to the radical SAM superfamily. Anaerobic sulfatase-maturating enzyme family.</text>
</comment>
<dbReference type="Gene3D" id="3.20.20.70">
    <property type="entry name" value="Aldolase class I"/>
    <property type="match status" value="1"/>
</dbReference>
<dbReference type="NCBIfam" id="TIGR04085">
    <property type="entry name" value="rSAM_more_4Fe4S"/>
    <property type="match status" value="1"/>
</dbReference>
<name>A0A4R1NET2_9GAMM</name>
<dbReference type="PANTHER" id="PTHR43273:SF3">
    <property type="entry name" value="ANAEROBIC SULFATASE-MATURATING ENZYME HOMOLOG ASLB-RELATED"/>
    <property type="match status" value="1"/>
</dbReference>
<comment type="cofactor">
    <cofactor evidence="1">
        <name>[4Fe-4S] cluster</name>
        <dbReference type="ChEBI" id="CHEBI:49883"/>
    </cofactor>
</comment>
<dbReference type="InterPro" id="IPR023867">
    <property type="entry name" value="Sulphatase_maturase_rSAM"/>
</dbReference>
<gene>
    <name evidence="9" type="ORF">EZJ58_4347</name>
</gene>
<dbReference type="PROSITE" id="PS51918">
    <property type="entry name" value="RADICAL_SAM"/>
    <property type="match status" value="1"/>
</dbReference>
<dbReference type="GO" id="GO:0051539">
    <property type="term" value="F:4 iron, 4 sulfur cluster binding"/>
    <property type="evidence" value="ECO:0007669"/>
    <property type="project" value="UniProtKB-KW"/>
</dbReference>
<dbReference type="SFLD" id="SFLDG01384">
    <property type="entry name" value="thioether_bond_formation_requi"/>
    <property type="match status" value="1"/>
</dbReference>